<dbReference type="AlphaFoldDB" id="A0A0P1ACU9"/>
<dbReference type="Proteomes" id="UP000054928">
    <property type="component" value="Unassembled WGS sequence"/>
</dbReference>
<evidence type="ECO:0000313" key="2">
    <source>
        <dbReference type="Proteomes" id="UP000054928"/>
    </source>
</evidence>
<proteinExistence type="predicted"/>
<reference evidence="2" key="1">
    <citation type="submission" date="2014-09" db="EMBL/GenBank/DDBJ databases">
        <authorList>
            <person name="Sharma Rahul"/>
            <person name="Thines Marco"/>
        </authorList>
    </citation>
    <scope>NUCLEOTIDE SEQUENCE [LARGE SCALE GENOMIC DNA]</scope>
</reference>
<evidence type="ECO:0000313" key="1">
    <source>
        <dbReference type="EMBL" id="CEG38565.1"/>
    </source>
</evidence>
<dbReference type="GeneID" id="36403684"/>
<dbReference type="EMBL" id="CCYD01000322">
    <property type="protein sequence ID" value="CEG38565.1"/>
    <property type="molecule type" value="Genomic_DNA"/>
</dbReference>
<keyword evidence="2" id="KW-1185">Reference proteome</keyword>
<organism evidence="1 2">
    <name type="scientific">Plasmopara halstedii</name>
    <name type="common">Downy mildew of sunflower</name>
    <dbReference type="NCBI Taxonomy" id="4781"/>
    <lineage>
        <taxon>Eukaryota</taxon>
        <taxon>Sar</taxon>
        <taxon>Stramenopiles</taxon>
        <taxon>Oomycota</taxon>
        <taxon>Peronosporomycetes</taxon>
        <taxon>Peronosporales</taxon>
        <taxon>Peronosporaceae</taxon>
        <taxon>Plasmopara</taxon>
    </lineage>
</organism>
<name>A0A0P1ACU9_PLAHL</name>
<accession>A0A0P1ACU9</accession>
<dbReference type="RefSeq" id="XP_024574934.1">
    <property type="nucleotide sequence ID" value="XM_024724015.1"/>
</dbReference>
<protein>
    <submittedName>
        <fullName evidence="1">Uncharacterized protein</fullName>
    </submittedName>
</protein>
<sequence>MKDRKNLIDEMFTQTQAFLQHLHRNEVDMDRAFDILELPKKTRENIKIHDKINFSAGAPVPNLDQSSAAAAFVIKELNKKTSFISAILLIFRRKSRVASAEFVP</sequence>